<comment type="caution">
    <text evidence="2">The sequence shown here is derived from an EMBL/GenBank/DDBJ whole genome shotgun (WGS) entry which is preliminary data.</text>
</comment>
<evidence type="ECO:0000313" key="2">
    <source>
        <dbReference type="EMBL" id="KAF7357149.1"/>
    </source>
</evidence>
<protein>
    <submittedName>
        <fullName evidence="2">Uncharacterized protein</fullName>
    </submittedName>
</protein>
<feature type="transmembrane region" description="Helical" evidence="1">
    <location>
        <begin position="58"/>
        <end position="89"/>
    </location>
</feature>
<feature type="transmembrane region" description="Helical" evidence="1">
    <location>
        <begin position="177"/>
        <end position="199"/>
    </location>
</feature>
<dbReference type="EMBL" id="JACAZH010000010">
    <property type="protein sequence ID" value="KAF7357149.1"/>
    <property type="molecule type" value="Genomic_DNA"/>
</dbReference>
<keyword evidence="1" id="KW-1133">Transmembrane helix</keyword>
<reference evidence="2" key="1">
    <citation type="submission" date="2020-05" db="EMBL/GenBank/DDBJ databases">
        <title>Mycena genomes resolve the evolution of fungal bioluminescence.</title>
        <authorList>
            <person name="Tsai I.J."/>
        </authorList>
    </citation>
    <scope>NUCLEOTIDE SEQUENCE</scope>
    <source>
        <strain evidence="2">160909Yilan</strain>
    </source>
</reference>
<dbReference type="Proteomes" id="UP000623467">
    <property type="component" value="Unassembled WGS sequence"/>
</dbReference>
<sequence>MSYAVDSTALEVGWNNIPASLSKTFTVLILYTIYVVLFLFSLYTILHRNSSGRRFMLAISSGMFILGTSGMILSVIFTVIEIVLIKTAVHIQSSETMGIDRILRVQNNVVAACDLRLITNNLLTDLLFLYRCYMVWNSRRNVLILPGICIITTSLLGYISIASEYFNTELPSIDSRIFLATSAATNIFLMCLTAGRIWYISQAARIVNQNAVRGRYHTVIAMILESGALYCGVLLVNAVALSFQWDTLSGLLFLGVADGFLDQMVNIIPTLLFVRVGMGYCQWRHESAPIEAGVRAMRTPKRKEEALLEAVGSEVIDIKQTGV</sequence>
<feature type="transmembrane region" description="Helical" evidence="1">
    <location>
        <begin position="251"/>
        <end position="274"/>
    </location>
</feature>
<feature type="transmembrane region" description="Helical" evidence="1">
    <location>
        <begin position="25"/>
        <end position="46"/>
    </location>
</feature>
<organism evidence="2 3">
    <name type="scientific">Mycena sanguinolenta</name>
    <dbReference type="NCBI Taxonomy" id="230812"/>
    <lineage>
        <taxon>Eukaryota</taxon>
        <taxon>Fungi</taxon>
        <taxon>Dikarya</taxon>
        <taxon>Basidiomycota</taxon>
        <taxon>Agaricomycotina</taxon>
        <taxon>Agaricomycetes</taxon>
        <taxon>Agaricomycetidae</taxon>
        <taxon>Agaricales</taxon>
        <taxon>Marasmiineae</taxon>
        <taxon>Mycenaceae</taxon>
        <taxon>Mycena</taxon>
    </lineage>
</organism>
<name>A0A8H6YDT0_9AGAR</name>
<evidence type="ECO:0000256" key="1">
    <source>
        <dbReference type="SAM" id="Phobius"/>
    </source>
</evidence>
<keyword evidence="1" id="KW-0472">Membrane</keyword>
<dbReference type="OrthoDB" id="3019750at2759"/>
<accession>A0A8H6YDT0</accession>
<evidence type="ECO:0000313" key="3">
    <source>
        <dbReference type="Proteomes" id="UP000623467"/>
    </source>
</evidence>
<keyword evidence="3" id="KW-1185">Reference proteome</keyword>
<dbReference type="AlphaFoldDB" id="A0A8H6YDT0"/>
<gene>
    <name evidence="2" type="ORF">MSAN_01309500</name>
</gene>
<keyword evidence="1" id="KW-0812">Transmembrane</keyword>
<proteinExistence type="predicted"/>
<feature type="transmembrane region" description="Helical" evidence="1">
    <location>
        <begin position="142"/>
        <end position="161"/>
    </location>
</feature>
<feature type="transmembrane region" description="Helical" evidence="1">
    <location>
        <begin position="219"/>
        <end position="245"/>
    </location>
</feature>